<accession>A0ABZ0S4M2</accession>
<dbReference type="SUPFAM" id="SSF53335">
    <property type="entry name" value="S-adenosyl-L-methionine-dependent methyltransferases"/>
    <property type="match status" value="1"/>
</dbReference>
<evidence type="ECO:0000313" key="2">
    <source>
        <dbReference type="Proteomes" id="UP001432180"/>
    </source>
</evidence>
<reference evidence="1 2" key="1">
    <citation type="journal article" date="2023" name="Microorganisms">
        <title>Thiorhodovibrio frisius and Trv. litoralis spp. nov., Two Novel Members from a Clade of Fastidious Purple Sulfur Bacteria That Exhibit Unique Red-Shifted Light-Harvesting Capabilities.</title>
        <authorList>
            <person name="Methner A."/>
            <person name="Kuzyk S.B."/>
            <person name="Petersen J."/>
            <person name="Bauer S."/>
            <person name="Brinkmann H."/>
            <person name="Sichau K."/>
            <person name="Wanner G."/>
            <person name="Wolf J."/>
            <person name="Neumann-Schaal M."/>
            <person name="Henke P."/>
            <person name="Tank M."/>
            <person name="Sproer C."/>
            <person name="Bunk B."/>
            <person name="Overmann J."/>
        </authorList>
    </citation>
    <scope>NUCLEOTIDE SEQUENCE [LARGE SCALE GENOMIC DNA]</scope>
    <source>
        <strain evidence="1 2">DSM 6702</strain>
    </source>
</reference>
<dbReference type="EMBL" id="CP121472">
    <property type="protein sequence ID" value="WPL15603.1"/>
    <property type="molecule type" value="Genomic_DNA"/>
</dbReference>
<dbReference type="Gene3D" id="3.40.50.150">
    <property type="entry name" value="Vaccinia Virus protein VP39"/>
    <property type="match status" value="1"/>
</dbReference>
<organism evidence="1 2">
    <name type="scientific">Thiorhodovibrio winogradskyi</name>
    <dbReference type="NCBI Taxonomy" id="77007"/>
    <lineage>
        <taxon>Bacteria</taxon>
        <taxon>Pseudomonadati</taxon>
        <taxon>Pseudomonadota</taxon>
        <taxon>Gammaproteobacteria</taxon>
        <taxon>Chromatiales</taxon>
        <taxon>Chromatiaceae</taxon>
        <taxon>Thiorhodovibrio</taxon>
    </lineage>
</organism>
<name>A0ABZ0S4M2_9GAMM</name>
<keyword evidence="2" id="KW-1185">Reference proteome</keyword>
<proteinExistence type="predicted"/>
<dbReference type="Pfam" id="PF13489">
    <property type="entry name" value="Methyltransf_23"/>
    <property type="match status" value="1"/>
</dbReference>
<sequence length="288" mass="31414">MYGPVVSSRAIPARYEAAGSRCHTRGAPKFRLAVVNGAKGAKGAKGYTGPMDLKESNLLGDGIARHWYYRAKAAAVQRLLRGRAPAAILDVGAGSGFFSRHLLTHTSANLAWCVDTGYDSDSQEEHQGKTLYFQRELSPVPADLILLMDVLEHVDDDAALLRAALAASTATDARILISVPAFQWLWSGHDDFLGHQRRYRLRQLTNLVTSAGLVIEQACYYYGLLFPLAVATRLPARIQSRQPRSQLRAQGPLTNRLLLACCHAELPLLAHNRLAGLSAFCLARAGRG</sequence>
<dbReference type="Proteomes" id="UP001432180">
    <property type="component" value="Chromosome"/>
</dbReference>
<evidence type="ECO:0008006" key="3">
    <source>
        <dbReference type="Google" id="ProtNLM"/>
    </source>
</evidence>
<gene>
    <name evidence="1" type="ORF">Thiowin_00505</name>
</gene>
<evidence type="ECO:0000313" key="1">
    <source>
        <dbReference type="EMBL" id="WPL15603.1"/>
    </source>
</evidence>
<protein>
    <recommendedName>
        <fullName evidence="3">Methyltransferase</fullName>
    </recommendedName>
</protein>
<dbReference type="InterPro" id="IPR029063">
    <property type="entry name" value="SAM-dependent_MTases_sf"/>
</dbReference>